<dbReference type="AlphaFoldDB" id="A0A2H0W0X0"/>
<dbReference type="InterPro" id="IPR023168">
    <property type="entry name" value="GatB_Yqey_C_2"/>
</dbReference>
<dbReference type="GO" id="GO:0016884">
    <property type="term" value="F:carbon-nitrogen ligase activity, with glutamine as amido-N-donor"/>
    <property type="evidence" value="ECO:0007669"/>
    <property type="project" value="InterPro"/>
</dbReference>
<dbReference type="GO" id="GO:0016740">
    <property type="term" value="F:transferase activity"/>
    <property type="evidence" value="ECO:0007669"/>
    <property type="project" value="UniProtKB-KW"/>
</dbReference>
<evidence type="ECO:0000313" key="1">
    <source>
        <dbReference type="EMBL" id="PIS05025.1"/>
    </source>
</evidence>
<dbReference type="EMBL" id="PEZZ01000025">
    <property type="protein sequence ID" value="PIS05025.1"/>
    <property type="molecule type" value="Genomic_DNA"/>
</dbReference>
<gene>
    <name evidence="1" type="ORF">COT81_03330</name>
</gene>
<evidence type="ECO:0000313" key="2">
    <source>
        <dbReference type="Proteomes" id="UP000230935"/>
    </source>
</evidence>
<dbReference type="PANTHER" id="PTHR28055">
    <property type="entry name" value="ALTERED INHERITANCE OF MITOCHONDRIA PROTEIN 41, MITOCHONDRIAL"/>
    <property type="match status" value="1"/>
</dbReference>
<dbReference type="InterPro" id="IPR003789">
    <property type="entry name" value="Asn/Gln_tRNA_amidoTrase-B-like"/>
</dbReference>
<dbReference type="Gene3D" id="1.10.1510.10">
    <property type="entry name" value="Uncharacterised protein YqeY/AIM41 PF09424, N-terminal domain"/>
    <property type="match status" value="1"/>
</dbReference>
<keyword evidence="1" id="KW-0808">Transferase</keyword>
<dbReference type="Gene3D" id="1.10.10.410">
    <property type="match status" value="1"/>
</dbReference>
<accession>A0A2H0W0X0</accession>
<dbReference type="Proteomes" id="UP000230935">
    <property type="component" value="Unassembled WGS sequence"/>
</dbReference>
<proteinExistence type="predicted"/>
<dbReference type="SUPFAM" id="SSF89095">
    <property type="entry name" value="GatB/YqeY motif"/>
    <property type="match status" value="1"/>
</dbReference>
<dbReference type="PANTHER" id="PTHR28055:SF1">
    <property type="entry name" value="ALTERED INHERITANCE OF MITOCHONDRIA PROTEIN 41, MITOCHONDRIAL"/>
    <property type="match status" value="1"/>
</dbReference>
<name>A0A2H0W0X0_9BACT</name>
<sequence>MITIEQLQSKVSEALKAKDQVTANTYRGLLVVLQQLAKDNKGKLAEDMVVRAVKSEVKKRQEALETYAQGGRQDLANKEKQELALLEAFLPEQMPEAEIEKLVNQVVERLGADSPQQMGQVMGEVMKQVAGKADGSLVNRLVKARLSG</sequence>
<reference evidence="2" key="1">
    <citation type="submission" date="2017-09" db="EMBL/GenBank/DDBJ databases">
        <title>Depth-based differentiation of microbial function through sediment-hosted aquifers and enrichment of novel symbionts in the deep terrestrial subsurface.</title>
        <authorList>
            <person name="Probst A.J."/>
            <person name="Ladd B."/>
            <person name="Jarett J.K."/>
            <person name="Geller-Mcgrath D.E."/>
            <person name="Sieber C.M.K."/>
            <person name="Emerson J.B."/>
            <person name="Anantharaman K."/>
            <person name="Thomas B.C."/>
            <person name="Malmstrom R."/>
            <person name="Stieglmeier M."/>
            <person name="Klingl A."/>
            <person name="Woyke T."/>
            <person name="Ryan C.M."/>
            <person name="Banfield J.F."/>
        </authorList>
    </citation>
    <scope>NUCLEOTIDE SEQUENCE [LARGE SCALE GENOMIC DNA]</scope>
</reference>
<comment type="caution">
    <text evidence="1">The sequence shown here is derived from an EMBL/GenBank/DDBJ whole genome shotgun (WGS) entry which is preliminary data.</text>
</comment>
<dbReference type="InterPro" id="IPR019004">
    <property type="entry name" value="YqeY/Aim41"/>
</dbReference>
<dbReference type="InterPro" id="IPR042184">
    <property type="entry name" value="YqeY/Aim41_N"/>
</dbReference>
<dbReference type="Pfam" id="PF09424">
    <property type="entry name" value="YqeY"/>
    <property type="match status" value="1"/>
</dbReference>
<organism evidence="1 2">
    <name type="scientific">Candidatus Buchananbacteria bacterium CG10_big_fil_rev_8_21_14_0_10_42_9</name>
    <dbReference type="NCBI Taxonomy" id="1974526"/>
    <lineage>
        <taxon>Bacteria</taxon>
        <taxon>Candidatus Buchananiibacteriota</taxon>
    </lineage>
</organism>
<protein>
    <submittedName>
        <fullName evidence="1">Glutamyl-tRNA amidotransferase</fullName>
    </submittedName>
</protein>